<dbReference type="Pfam" id="PF05139">
    <property type="entry name" value="Erythro_esteras"/>
    <property type="match status" value="1"/>
</dbReference>
<dbReference type="Proteomes" id="UP000251942">
    <property type="component" value="Unassembled WGS sequence"/>
</dbReference>
<dbReference type="GO" id="GO:0046677">
    <property type="term" value="P:response to antibiotic"/>
    <property type="evidence" value="ECO:0007669"/>
    <property type="project" value="InterPro"/>
</dbReference>
<dbReference type="Gene3D" id="1.20.1440.30">
    <property type="entry name" value="Biosynthetic Protein domain"/>
    <property type="match status" value="1"/>
</dbReference>
<dbReference type="CDD" id="cd14728">
    <property type="entry name" value="Ere-like"/>
    <property type="match status" value="1"/>
</dbReference>
<dbReference type="Gene3D" id="3.30.1870.10">
    <property type="entry name" value="EreA-like, domain 2"/>
    <property type="match status" value="1"/>
</dbReference>
<dbReference type="PANTHER" id="PTHR31299:SF0">
    <property type="entry name" value="ESTERASE, PUTATIVE (AFU_ORTHOLOGUE AFUA_1G05850)-RELATED"/>
    <property type="match status" value="1"/>
</dbReference>
<dbReference type="SUPFAM" id="SSF159501">
    <property type="entry name" value="EreA/ChaN-like"/>
    <property type="match status" value="1"/>
</dbReference>
<evidence type="ECO:0000313" key="3">
    <source>
        <dbReference type="Proteomes" id="UP000054698"/>
    </source>
</evidence>
<dbReference type="InterPro" id="IPR052036">
    <property type="entry name" value="Hydrolase/PRTase-associated"/>
</dbReference>
<dbReference type="AlphaFoldDB" id="A0A0W0TVY4"/>
<protein>
    <submittedName>
        <fullName evidence="1">Erythromycin esterase</fullName>
    </submittedName>
</protein>
<dbReference type="PATRIC" id="fig|453.4.peg.1454"/>
<dbReference type="EMBL" id="UASS01000010">
    <property type="protein sequence ID" value="SPX60502.1"/>
    <property type="molecule type" value="Genomic_DNA"/>
</dbReference>
<dbReference type="InterPro" id="IPR007815">
    <property type="entry name" value="Emycin_Estase"/>
</dbReference>
<dbReference type="EMBL" id="LNYB01000049">
    <property type="protein sequence ID" value="KTC99780.1"/>
    <property type="molecule type" value="Genomic_DNA"/>
</dbReference>
<reference evidence="2 4" key="2">
    <citation type="submission" date="2018-06" db="EMBL/GenBank/DDBJ databases">
        <authorList>
            <consortium name="Pathogen Informatics"/>
            <person name="Doyle S."/>
        </authorList>
    </citation>
    <scope>NUCLEOTIDE SEQUENCE [LARGE SCALE GENOMIC DNA]</scope>
    <source>
        <strain evidence="2 4">NCTC12022</strain>
    </source>
</reference>
<reference evidence="1 3" key="1">
    <citation type="submission" date="2015-11" db="EMBL/GenBank/DDBJ databases">
        <title>Genomic analysis of 38 Legionella species identifies large and diverse effector repertoires.</title>
        <authorList>
            <person name="Burstein D."/>
            <person name="Amaro F."/>
            <person name="Zusman T."/>
            <person name="Lifshitz Z."/>
            <person name="Cohen O."/>
            <person name="Gilbert J.A."/>
            <person name="Pupko T."/>
            <person name="Shuman H.A."/>
            <person name="Segal G."/>
        </authorList>
    </citation>
    <scope>NUCLEOTIDE SEQUENCE [LARGE SCALE GENOMIC DNA]</scope>
    <source>
        <strain evidence="1 3">WO-44C</strain>
    </source>
</reference>
<proteinExistence type="predicted"/>
<dbReference type="Proteomes" id="UP000054698">
    <property type="component" value="Unassembled WGS sequence"/>
</dbReference>
<dbReference type="OrthoDB" id="9810066at2"/>
<dbReference type="RefSeq" id="WP_058445157.1">
    <property type="nucleotide sequence ID" value="NZ_CAAAHT010000022.1"/>
</dbReference>
<organism evidence="1 3">
    <name type="scientific">Legionella feeleii</name>
    <dbReference type="NCBI Taxonomy" id="453"/>
    <lineage>
        <taxon>Bacteria</taxon>
        <taxon>Pseudomonadati</taxon>
        <taxon>Pseudomonadota</taxon>
        <taxon>Gammaproteobacteria</taxon>
        <taxon>Legionellales</taxon>
        <taxon>Legionellaceae</taxon>
        <taxon>Legionella</taxon>
    </lineage>
</organism>
<evidence type="ECO:0000313" key="1">
    <source>
        <dbReference type="EMBL" id="KTC99780.1"/>
    </source>
</evidence>
<dbReference type="InterPro" id="IPR014622">
    <property type="entry name" value="UCP036794_erythomycin"/>
</dbReference>
<gene>
    <name evidence="1" type="ORF">Lfee_1341</name>
    <name evidence="2" type="ORF">NCTC12022_01233</name>
</gene>
<dbReference type="PANTHER" id="PTHR31299">
    <property type="entry name" value="ESTERASE, PUTATIVE (AFU_ORTHOLOGUE AFUA_1G05850)-RELATED"/>
    <property type="match status" value="1"/>
</dbReference>
<name>A0A0W0TVY4_9GAMM</name>
<sequence>MANLVIDEKLTDLLTKAINPIEITKTSGFDKIIDSIGEARIVLMGEATHGTEEFYQTRIALSQLLIEQKGFKAIAIEGDWPSVYSMHRYILGSNEFRNERTALKHFTRFPTWMWANTTIPPFLHWLRQYNDSLDVKAKVGIYGLDLYSLHDSMQAIIEFLASQQPDLAEQARNRYACFDHTAMDPQMYGYFVNQHLKHSCIKEVKDQLLEMQHRTFSKLNADKLLLSEAEFYANQNARLVKNAEEYYRAMFEPRAISWNLRDNHMAQTLSNVIAHIESKSNLPAKVIVWAHNSHVGDARATEMNDRGEVNLGQIVREHYDTSSYLLGFSTYTGTVTASSDWDYPAEIKTVLPALEASYEALFHKLSTRTFFLNLRNKSHLIELLKHARLQRAIGVIYLPESERLSHYYFSRLPYQFDSIIHIDKTSALTALSKENQLRPDDLPETYPTGE</sequence>
<keyword evidence="3" id="KW-1185">Reference proteome</keyword>
<evidence type="ECO:0000313" key="4">
    <source>
        <dbReference type="Proteomes" id="UP000251942"/>
    </source>
</evidence>
<dbReference type="STRING" id="453.Lfee_1341"/>
<accession>A0A0W0TVY4</accession>
<dbReference type="PIRSF" id="PIRSF036794">
    <property type="entry name" value="UCP_erythr_ester"/>
    <property type="match status" value="1"/>
</dbReference>
<dbReference type="Gene3D" id="3.40.1660.10">
    <property type="entry name" value="EreA-like (biosynthetic domain)"/>
    <property type="match status" value="1"/>
</dbReference>
<evidence type="ECO:0000313" key="2">
    <source>
        <dbReference type="EMBL" id="SPX60502.1"/>
    </source>
</evidence>